<dbReference type="AlphaFoldDB" id="A0A7Z7LI80"/>
<keyword evidence="2" id="KW-1185">Reference proteome</keyword>
<sequence length="47" mass="5426">MHPGVFRNDSKISGAGMLQDQNAIKEKLNSFLQRYVEILHCYELNNC</sequence>
<reference evidence="1 2" key="1">
    <citation type="submission" date="2017-01" db="EMBL/GenBank/DDBJ databases">
        <authorList>
            <person name="Erauso G."/>
        </authorList>
    </citation>
    <scope>NUCLEOTIDE SEQUENCE [LARGE SCALE GENOMIC DNA]</scope>
    <source>
        <strain evidence="1">MESINF1</strain>
    </source>
</reference>
<evidence type="ECO:0000313" key="1">
    <source>
        <dbReference type="EMBL" id="SSC14184.1"/>
    </source>
</evidence>
<gene>
    <name evidence="1" type="ORF">MESINF_2744</name>
</gene>
<protein>
    <submittedName>
        <fullName evidence="1">Uncharacterized protein</fullName>
    </submittedName>
</protein>
<dbReference type="Proteomes" id="UP000250796">
    <property type="component" value="Chromosome MESINF"/>
</dbReference>
<dbReference type="EMBL" id="LS974202">
    <property type="protein sequence ID" value="SSC14184.1"/>
    <property type="molecule type" value="Genomic_DNA"/>
</dbReference>
<organism evidence="1 2">
    <name type="scientific">Mesotoga infera</name>
    <dbReference type="NCBI Taxonomy" id="1236046"/>
    <lineage>
        <taxon>Bacteria</taxon>
        <taxon>Thermotogati</taxon>
        <taxon>Thermotogota</taxon>
        <taxon>Thermotogae</taxon>
        <taxon>Kosmotogales</taxon>
        <taxon>Kosmotogaceae</taxon>
        <taxon>Mesotoga</taxon>
    </lineage>
</organism>
<accession>A0A7Z7LI80</accession>
<proteinExistence type="predicted"/>
<dbReference type="KEGG" id="minf:MESINF_2744"/>
<name>A0A7Z7LI80_9BACT</name>
<evidence type="ECO:0000313" key="2">
    <source>
        <dbReference type="Proteomes" id="UP000250796"/>
    </source>
</evidence>